<evidence type="ECO:0000259" key="5">
    <source>
        <dbReference type="Pfam" id="PF00891"/>
    </source>
</evidence>
<feature type="domain" description="O-methyltransferase dimerisation" evidence="6">
    <location>
        <begin position="16"/>
        <end position="118"/>
    </location>
</feature>
<dbReference type="SUPFAM" id="SSF46785">
    <property type="entry name" value="Winged helix' DNA-binding domain"/>
    <property type="match status" value="2"/>
</dbReference>
<evidence type="ECO:0008006" key="9">
    <source>
        <dbReference type="Google" id="ProtNLM"/>
    </source>
</evidence>
<keyword evidence="3" id="KW-0949">S-adenosyl-L-methionine</keyword>
<dbReference type="EMBL" id="JAUIZM010000013">
    <property type="protein sequence ID" value="KAK1353227.1"/>
    <property type="molecule type" value="Genomic_DNA"/>
</dbReference>
<evidence type="ECO:0000256" key="2">
    <source>
        <dbReference type="ARBA" id="ARBA00022679"/>
    </source>
</evidence>
<organism evidence="7 8">
    <name type="scientific">Heracleum sosnowskyi</name>
    <dbReference type="NCBI Taxonomy" id="360622"/>
    <lineage>
        <taxon>Eukaryota</taxon>
        <taxon>Viridiplantae</taxon>
        <taxon>Streptophyta</taxon>
        <taxon>Embryophyta</taxon>
        <taxon>Tracheophyta</taxon>
        <taxon>Spermatophyta</taxon>
        <taxon>Magnoliopsida</taxon>
        <taxon>eudicotyledons</taxon>
        <taxon>Gunneridae</taxon>
        <taxon>Pentapetalae</taxon>
        <taxon>asterids</taxon>
        <taxon>campanulids</taxon>
        <taxon>Apiales</taxon>
        <taxon>Apiaceae</taxon>
        <taxon>Apioideae</taxon>
        <taxon>apioid superclade</taxon>
        <taxon>Tordylieae</taxon>
        <taxon>Tordyliinae</taxon>
        <taxon>Heracleum</taxon>
    </lineage>
</organism>
<sequence>MSKEAQDVNEFSRGLELNGGTILGMVTKAAIELDLFEIIAKASTATGTSPFGDDAKKLSSDDIVAQLPTQNPAAPAMLDRILRFLAAKSILNWTTIVGENGKEKSLYSLTSLCKYYISDEDGISLAPMLVMLHDKVITDAWHKLKDAVLEGGVPFDMAHDGMHAFEYPATDSRFNDVFNRGMHCHTTLIMKKILEVYTGFGEITEIVDVGGGTGATLAKIIAKYPQIRGINFDLAHVVKDAAPLAGVEHVGGDMFESVPKGEVIFMKWILHDWSDEHCLKLLKNCCNSLPEFGKVIIVESLMPEYSDTDSLAKLNNACDADMVNGGAILGMVTKAAIELDLFEIIAKASTVNGTSPFGDNAKKLSSDDIVAQLPTKNPAAPAMLDRILRFLAAKSILKWTTIVGENGKEKSMYGLTSTCRYYISDEDGVSLAPTLLMLHDKVTIDSWYYLKEAVLEGGIPFNKAHDGMHAFEYPATDSRFNDVLNQAMYNQTTIIMKKILEVYTGFDEVTEIVDVGGGTGATLAKIIAKYPLIRGINFDLPHVVKDAAPLAGVEHVGGNMFESVPKGEVILMKWILHDWSDNHCLKLLQNCCNSLPKLGKVIVVEALVPEYSETDSLSKLNNACDCDMIMLASNPGGKERSLKEFEDLAKESGFAAVKLICSASLYSVLEFYKKVV</sequence>
<feature type="domain" description="O-methyltransferase C-terminal" evidence="5">
    <location>
        <begin position="447"/>
        <end position="655"/>
    </location>
</feature>
<gene>
    <name evidence="7" type="ORF">POM88_052362</name>
</gene>
<feature type="domain" description="O-methyltransferase dimerisation" evidence="6">
    <location>
        <begin position="326"/>
        <end position="424"/>
    </location>
</feature>
<evidence type="ECO:0000259" key="6">
    <source>
        <dbReference type="Pfam" id="PF08100"/>
    </source>
</evidence>
<dbReference type="Proteomes" id="UP001237642">
    <property type="component" value="Unassembled WGS sequence"/>
</dbReference>
<comment type="caution">
    <text evidence="7">The sequence shown here is derived from an EMBL/GenBank/DDBJ whole genome shotgun (WGS) entry which is preliminary data.</text>
</comment>
<accession>A0AAD8GQH6</accession>
<dbReference type="PROSITE" id="PS51683">
    <property type="entry name" value="SAM_OMT_II"/>
    <property type="match status" value="2"/>
</dbReference>
<keyword evidence="2" id="KW-0808">Transferase</keyword>
<dbReference type="GO" id="GO:0008171">
    <property type="term" value="F:O-methyltransferase activity"/>
    <property type="evidence" value="ECO:0007669"/>
    <property type="project" value="InterPro"/>
</dbReference>
<name>A0AAD8GQH6_9APIA</name>
<dbReference type="Gene3D" id="3.40.50.150">
    <property type="entry name" value="Vaccinia Virus protein VP39"/>
    <property type="match status" value="2"/>
</dbReference>
<protein>
    <recommendedName>
        <fullName evidence="9">Caffeic acid O-methyltransferase</fullName>
    </recommendedName>
</protein>
<dbReference type="AlphaFoldDB" id="A0AAD8GQH6"/>
<dbReference type="FunFam" id="3.40.50.150:FF:000061">
    <property type="entry name" value="Caffeic acid O-methyltransferase"/>
    <property type="match status" value="1"/>
</dbReference>
<dbReference type="GO" id="GO:0009805">
    <property type="term" value="P:coumarin biosynthetic process"/>
    <property type="evidence" value="ECO:0007669"/>
    <property type="project" value="UniProtKB-ARBA"/>
</dbReference>
<evidence type="ECO:0000256" key="3">
    <source>
        <dbReference type="ARBA" id="ARBA00022691"/>
    </source>
</evidence>
<evidence type="ECO:0000256" key="1">
    <source>
        <dbReference type="ARBA" id="ARBA00022603"/>
    </source>
</evidence>
<dbReference type="InterPro" id="IPR001077">
    <property type="entry name" value="COMT_C"/>
</dbReference>
<keyword evidence="1" id="KW-0489">Methyltransferase</keyword>
<dbReference type="GO" id="GO:0032259">
    <property type="term" value="P:methylation"/>
    <property type="evidence" value="ECO:0007669"/>
    <property type="project" value="UniProtKB-KW"/>
</dbReference>
<reference evidence="7" key="2">
    <citation type="submission" date="2023-05" db="EMBL/GenBank/DDBJ databases">
        <authorList>
            <person name="Schelkunov M.I."/>
        </authorList>
    </citation>
    <scope>NUCLEOTIDE SEQUENCE</scope>
    <source>
        <strain evidence="7">Hsosn_3</strain>
        <tissue evidence="7">Leaf</tissue>
    </source>
</reference>
<dbReference type="Pfam" id="PF00891">
    <property type="entry name" value="Methyltransf_2"/>
    <property type="match status" value="2"/>
</dbReference>
<comment type="similarity">
    <text evidence="4">Belongs to the class I-like SAM-binding methyltransferase superfamily. Cation-independent O-methyltransferase family. COMT subfamily.</text>
</comment>
<dbReference type="InterPro" id="IPR029063">
    <property type="entry name" value="SAM-dependent_MTases_sf"/>
</dbReference>
<dbReference type="InterPro" id="IPR016461">
    <property type="entry name" value="COMT-like"/>
</dbReference>
<dbReference type="InterPro" id="IPR036388">
    <property type="entry name" value="WH-like_DNA-bd_sf"/>
</dbReference>
<evidence type="ECO:0000313" key="7">
    <source>
        <dbReference type="EMBL" id="KAK1353227.1"/>
    </source>
</evidence>
<keyword evidence="8" id="KW-1185">Reference proteome</keyword>
<evidence type="ECO:0000256" key="4">
    <source>
        <dbReference type="ARBA" id="ARBA00034481"/>
    </source>
</evidence>
<dbReference type="Gene3D" id="1.10.10.10">
    <property type="entry name" value="Winged helix-like DNA-binding domain superfamily/Winged helix DNA-binding domain"/>
    <property type="match status" value="2"/>
</dbReference>
<dbReference type="InterPro" id="IPR036390">
    <property type="entry name" value="WH_DNA-bd_sf"/>
</dbReference>
<proteinExistence type="inferred from homology"/>
<dbReference type="GO" id="GO:0046983">
    <property type="term" value="F:protein dimerization activity"/>
    <property type="evidence" value="ECO:0007669"/>
    <property type="project" value="InterPro"/>
</dbReference>
<dbReference type="SUPFAM" id="SSF53335">
    <property type="entry name" value="S-adenosyl-L-methionine-dependent methyltransferases"/>
    <property type="match status" value="2"/>
</dbReference>
<dbReference type="InterPro" id="IPR012967">
    <property type="entry name" value="COMT_dimerisation"/>
</dbReference>
<dbReference type="Pfam" id="PF08100">
    <property type="entry name" value="Dimerisation"/>
    <property type="match status" value="2"/>
</dbReference>
<reference evidence="7" key="1">
    <citation type="submission" date="2023-02" db="EMBL/GenBank/DDBJ databases">
        <title>Genome of toxic invasive species Heracleum sosnowskyi carries increased number of genes despite the absence of recent whole-genome duplications.</title>
        <authorList>
            <person name="Schelkunov M."/>
            <person name="Shtratnikova V."/>
            <person name="Makarenko M."/>
            <person name="Klepikova A."/>
            <person name="Omelchenko D."/>
            <person name="Novikova G."/>
            <person name="Obukhova E."/>
            <person name="Bogdanov V."/>
            <person name="Penin A."/>
            <person name="Logacheva M."/>
        </authorList>
    </citation>
    <scope>NUCLEOTIDE SEQUENCE</scope>
    <source>
        <strain evidence="7">Hsosn_3</strain>
        <tissue evidence="7">Leaf</tissue>
    </source>
</reference>
<dbReference type="GO" id="GO:0008757">
    <property type="term" value="F:S-adenosylmethionine-dependent methyltransferase activity"/>
    <property type="evidence" value="ECO:0007669"/>
    <property type="project" value="UniProtKB-ARBA"/>
</dbReference>
<evidence type="ECO:0000313" key="8">
    <source>
        <dbReference type="Proteomes" id="UP001237642"/>
    </source>
</evidence>
<dbReference type="FunFam" id="1.10.10.10:FF:000357">
    <property type="entry name" value="Caffeic acid 3-O-methyltransferase"/>
    <property type="match status" value="2"/>
</dbReference>
<dbReference type="PANTHER" id="PTHR11746">
    <property type="entry name" value="O-METHYLTRANSFERASE"/>
    <property type="match status" value="1"/>
</dbReference>
<feature type="domain" description="O-methyltransferase C-terminal" evidence="5">
    <location>
        <begin position="141"/>
        <end position="314"/>
    </location>
</feature>